<dbReference type="eggNOG" id="ENOG502RJYG">
    <property type="taxonomic scope" value="Eukaryota"/>
</dbReference>
<dbReference type="VEuPathDB" id="FungiDB:AO090009000496"/>
<reference evidence="2" key="2">
    <citation type="submission" date="2023-04" db="EMBL/GenBank/DDBJ databases">
        <title>Aspergillus oryzae NBRC 4228.</title>
        <authorList>
            <person name="Ichikawa N."/>
            <person name="Sato H."/>
            <person name="Tonouchi N."/>
        </authorList>
    </citation>
    <scope>NUCLEOTIDE SEQUENCE</scope>
    <source>
        <strain evidence="2">NBRC 4228</strain>
    </source>
</reference>
<dbReference type="Proteomes" id="UP000190312">
    <property type="component" value="Unassembled WGS sequence"/>
</dbReference>
<comment type="caution">
    <text evidence="3">The sequence shown here is derived from an EMBL/GenBank/DDBJ whole genome shotgun (WGS) entry which is preliminary data.</text>
</comment>
<gene>
    <name evidence="2" type="ORF">Aory04_001078800</name>
    <name evidence="3" type="ORF">OAory_01049520</name>
</gene>
<protein>
    <submittedName>
        <fullName evidence="2">Unnamed protein product</fullName>
    </submittedName>
</protein>
<feature type="compositionally biased region" description="Polar residues" evidence="1">
    <location>
        <begin position="112"/>
        <end position="121"/>
    </location>
</feature>
<dbReference type="PANTHER" id="PTHR42345:SF2">
    <property type="entry name" value="HELICASE-LIKE PROTEIN"/>
    <property type="match status" value="1"/>
</dbReference>
<evidence type="ECO:0000256" key="1">
    <source>
        <dbReference type="SAM" id="MobiDB-lite"/>
    </source>
</evidence>
<sequence length="1028" mass="114712">MSFFFGRRHSVSGAPAEDDGVPRNPNLRLRRRASVPNAPSQTRGTHDRNVFQDLFRRHRDDSESEMSTVERDHGSTHANQSKQSTATAAKSHTGSQSSPHAHEPSAKGHNQEGVNNATPSSEYALSKKEIETLFSGAPFFLLERGKYDHHYPQVIFPFDDHDPTIQNLWDRKPLPHPSYTLCTLHAHLPVPDRWVISKDEPIHLNSWKKTGGAKRATFDIGIFEVPNMLSMNGKDPGAVGFRHFLELPVADAVRYPEEPKGKLNYIQLSSIPASEVYELMEHYHDVYALSGGAPYDRKQLLCDGPSAWKKIGVRDINLQCLVERLRTLTNLRRELLHGKKATTILDTESTRDLYSGLFTKFLYPPSKPLLADSSLAHSLKSQIKALTMTLAARNAWVDFSLPEWRLYAGQLLWEAGPHPDGDLLDPSTCSKPWMHPTLERRWLLIQMLLAAELLLRLDATVRVGILDNSKELQITVQDIDDFEKLRSGKVDWDLVVVRRFMDTFDISYRADEPDHPGFDPVEHTGNSRGEKNHEKNSRSFFENLLHRSLSGSAAESTESAWNCSLVPTYLDQQLQGLLVFGQEIGWPGLDGLRAGLESAIGSGQMSEAVTNAYNKPVHNMLPAEAGAPLSKEEMHTRSPSRRWIALHCSQDQKASVQLGGWITRSWLSGFVFPGEQISHLLMATILENDSDALAKLGPIANLYGGFAYNGMTWWSKECVVGRVLASLEDTKECLGWIRSAVVPKDAWTVQPLDNSWFEVSVQPPLSMPGKPRIRQGNKLAYESTPLGRGERVSGAFSLPLDSPLEKEPKNVVFETLTFSGKDGQSLENTPHPIVDRALMTFSIASGTDSPWKVSFQLRYNVRFITSHECRPPGNFISYHCACPTGSGTSTPSSSSSPRHHHRLPGHPLHSGYKYKHISLDSLPEHCVPDDAFLEGSHHNNHSNHSNHHKKHEVLIVDARGGHDRETFARAWCASLGYHALIGRVGRTCLACCIREARAISVKVVLRVDGGVNRSPYPSSQTLPGLKEI</sequence>
<feature type="region of interest" description="Disordered" evidence="1">
    <location>
        <begin position="1"/>
        <end position="121"/>
    </location>
</feature>
<dbReference type="OrthoDB" id="20872at2759"/>
<feature type="compositionally biased region" description="Basic and acidic residues" evidence="1">
    <location>
        <begin position="100"/>
        <end position="110"/>
    </location>
</feature>
<feature type="compositionally biased region" description="Basic and acidic residues" evidence="1">
    <location>
        <begin position="44"/>
        <end position="61"/>
    </location>
</feature>
<dbReference type="EMBL" id="BSYA01000173">
    <property type="protein sequence ID" value="GMG35595.1"/>
    <property type="molecule type" value="Genomic_DNA"/>
</dbReference>
<proteinExistence type="predicted"/>
<feature type="compositionally biased region" description="Polar residues" evidence="1">
    <location>
        <begin position="76"/>
        <end position="99"/>
    </location>
</feature>
<reference evidence="3 4" key="1">
    <citation type="submission" date="2016-10" db="EMBL/GenBank/DDBJ databases">
        <title>Genome sequencing of Aspergillus oryzae BCC7051.</title>
        <authorList>
            <person name="Thammarongtham C."/>
            <person name="Vorapreeda T."/>
            <person name="Nookaew I."/>
            <person name="Srisuk T."/>
            <person name="Land M."/>
            <person name="Jeennor S."/>
            <person name="Laoteng K."/>
        </authorList>
    </citation>
    <scope>NUCLEOTIDE SEQUENCE [LARGE SCALE GENOMIC DNA]</scope>
    <source>
        <strain evidence="3 4">BCC7051</strain>
    </source>
</reference>
<dbReference type="Proteomes" id="UP001165205">
    <property type="component" value="Unassembled WGS sequence"/>
</dbReference>
<evidence type="ECO:0000313" key="2">
    <source>
        <dbReference type="EMBL" id="GMG35595.1"/>
    </source>
</evidence>
<accession>A0A1S9D4U6</accession>
<dbReference type="AlphaFoldDB" id="A0A1S9D4U6"/>
<feature type="compositionally biased region" description="Basic residues" evidence="1">
    <location>
        <begin position="1"/>
        <end position="10"/>
    </location>
</feature>
<feature type="region of interest" description="Disordered" evidence="1">
    <location>
        <begin position="515"/>
        <end position="536"/>
    </location>
</feature>
<dbReference type="PANTHER" id="PTHR42345">
    <property type="entry name" value="TPR_REGION DOMAIN-CONTAINING PROTEIN"/>
    <property type="match status" value="1"/>
</dbReference>
<organism evidence="3 4">
    <name type="scientific">Aspergillus oryzae</name>
    <name type="common">Yellow koji mold</name>
    <dbReference type="NCBI Taxonomy" id="5062"/>
    <lineage>
        <taxon>Eukaryota</taxon>
        <taxon>Fungi</taxon>
        <taxon>Dikarya</taxon>
        <taxon>Ascomycota</taxon>
        <taxon>Pezizomycotina</taxon>
        <taxon>Eurotiomycetes</taxon>
        <taxon>Eurotiomycetidae</taxon>
        <taxon>Eurotiales</taxon>
        <taxon>Aspergillaceae</taxon>
        <taxon>Aspergillus</taxon>
        <taxon>Aspergillus subgen. Circumdati</taxon>
    </lineage>
</organism>
<evidence type="ECO:0000313" key="4">
    <source>
        <dbReference type="Proteomes" id="UP000190312"/>
    </source>
</evidence>
<name>A0A1S9D4U6_ASPOZ</name>
<dbReference type="EMBL" id="MKZY01000011">
    <property type="protein sequence ID" value="OOO04105.1"/>
    <property type="molecule type" value="Genomic_DNA"/>
</dbReference>
<evidence type="ECO:0000313" key="3">
    <source>
        <dbReference type="EMBL" id="OOO04105.1"/>
    </source>
</evidence>